<comment type="caution">
    <text evidence="15">The sequence shown here is derived from an EMBL/GenBank/DDBJ whole genome shotgun (WGS) entry which is preliminary data.</text>
</comment>
<dbReference type="InterPro" id="IPR050147">
    <property type="entry name" value="Ser/Thr_Dehydratase"/>
</dbReference>
<comment type="subunit">
    <text evidence="5 13">Homotetramer.</text>
</comment>
<evidence type="ECO:0000256" key="6">
    <source>
        <dbReference type="ARBA" id="ARBA00022605"/>
    </source>
</evidence>
<comment type="similarity">
    <text evidence="4 13">Belongs to the serine/threonine dehydratase family.</text>
</comment>
<dbReference type="Pfam" id="PF00291">
    <property type="entry name" value="PALP"/>
    <property type="match status" value="1"/>
</dbReference>
<accession>A0A9X2WY53</accession>
<dbReference type="GO" id="GO:0003941">
    <property type="term" value="F:L-serine ammonia-lyase activity"/>
    <property type="evidence" value="ECO:0007669"/>
    <property type="project" value="TreeGrafter"/>
</dbReference>
<evidence type="ECO:0000256" key="12">
    <source>
        <dbReference type="ARBA" id="ARBA00025527"/>
    </source>
</evidence>
<evidence type="ECO:0000313" key="16">
    <source>
        <dbReference type="Proteomes" id="UP001155604"/>
    </source>
</evidence>
<dbReference type="EMBL" id="JAMTCC010000047">
    <property type="protein sequence ID" value="MCT7947601.1"/>
    <property type="molecule type" value="Genomic_DNA"/>
</dbReference>
<dbReference type="NCBIfam" id="TIGR01124">
    <property type="entry name" value="ilvA_2Cterm"/>
    <property type="match status" value="1"/>
</dbReference>
<keyword evidence="7 13" id="KW-0412">Isoleucine biosynthesis</keyword>
<keyword evidence="6 13" id="KW-0028">Amino-acid biosynthesis</keyword>
<reference evidence="15" key="1">
    <citation type="journal article" date="2023" name="Int. J. Syst. Evol. Microbiol.">
        <title>&lt;i&gt;Shewanella septentrionalis&lt;/i&gt; sp. nov. and &lt;i&gt;Shewanella holmiensis&lt;/i&gt; sp. nov., isolated from Baltic Sea water and sediments.</title>
        <authorList>
            <person name="Martin-Rodriguez A.J."/>
            <person name="Thorell K."/>
            <person name="Joffre E."/>
            <person name="Jensie-Markopoulos S."/>
            <person name="Moore E.R.B."/>
            <person name="Sjoling A."/>
        </authorList>
    </citation>
    <scope>NUCLEOTIDE SEQUENCE</scope>
    <source>
        <strain evidence="15">SP1W3</strain>
    </source>
</reference>
<sequence length="538" mass="58388">MLPLASQARTDLAHFQLAQSYLQKILLSSVYDIAKVTPLSSMNKLSARLGCQVFLKREDMQPVHSFKLRGAYNRIAQLTKEECQRGVVCASAGNHAQGVAMSAASRGVDAVIVMPETTPDIKVDAVRRLGGNVVLHGQAFDQANGFAMALAKEEGRVYIAPFDDEAVIAGQGTIAQEMLQQQRDLEVVFVPVGGGGLIAGIAAYYKAVMPQVKIIGVEPEDAACLKAAMEAGEPVTLAQVGLFADGVAVKRIGTEPFRVAKLYVDEVVTVTSDEICAAVKDIFEDTRAIAEPAGALALAGLKKYVSANGSGDSGKGYFGNGEKLAAILSGANVNFHSLRYVSERCELGEQKEAVLAVKVPERPGSFLKFCELLDKRVMTEFNYRFSSRDLAVVFAGIRLSRGQGELEQIIATLEANDFEVQDLSGDETAKLHVRYMVGGHPPEPLEERLFSFEFPEHPGALLKFLTTLQSKWNISLFHYRNHGAAFGRVLAGFEVPASDALPFQQFLTELGFVYQEETQSPAYQLFLNAGNVNNKIQS</sequence>
<comment type="cofactor">
    <cofactor evidence="2 13">
        <name>pyridoxal 5'-phosphate</name>
        <dbReference type="ChEBI" id="CHEBI:597326"/>
    </cofactor>
</comment>
<evidence type="ECO:0000259" key="14">
    <source>
        <dbReference type="PROSITE" id="PS51672"/>
    </source>
</evidence>
<comment type="catalytic activity">
    <reaction evidence="1 13">
        <text>L-threonine = 2-oxobutanoate + NH4(+)</text>
        <dbReference type="Rhea" id="RHEA:22108"/>
        <dbReference type="ChEBI" id="CHEBI:16763"/>
        <dbReference type="ChEBI" id="CHEBI:28938"/>
        <dbReference type="ChEBI" id="CHEBI:57926"/>
        <dbReference type="EC" id="4.3.1.19"/>
    </reaction>
</comment>
<dbReference type="CDD" id="cd04906">
    <property type="entry name" value="ACT_ThrD-I_1"/>
    <property type="match status" value="1"/>
</dbReference>
<name>A0A9X2WY53_9GAMM</name>
<dbReference type="InterPro" id="IPR036052">
    <property type="entry name" value="TrpB-like_PALP_sf"/>
</dbReference>
<feature type="domain" description="ACT-like" evidence="14">
    <location>
        <begin position="353"/>
        <end position="425"/>
    </location>
</feature>
<dbReference type="NCBIfam" id="NF006674">
    <property type="entry name" value="PRK09224.1"/>
    <property type="match status" value="1"/>
</dbReference>
<evidence type="ECO:0000256" key="4">
    <source>
        <dbReference type="ARBA" id="ARBA00010869"/>
    </source>
</evidence>
<keyword evidence="8" id="KW-0677">Repeat</keyword>
<dbReference type="PANTHER" id="PTHR48078:SF11">
    <property type="entry name" value="THREONINE DEHYDRATASE, MITOCHONDRIAL"/>
    <property type="match status" value="1"/>
</dbReference>
<evidence type="ECO:0000256" key="13">
    <source>
        <dbReference type="RuleBase" id="RU362012"/>
    </source>
</evidence>
<dbReference type="Proteomes" id="UP001155604">
    <property type="component" value="Unassembled WGS sequence"/>
</dbReference>
<evidence type="ECO:0000313" key="15">
    <source>
        <dbReference type="EMBL" id="MCT7947601.1"/>
    </source>
</evidence>
<dbReference type="RefSeq" id="WP_261273774.1">
    <property type="nucleotide sequence ID" value="NZ_JAMTCC010000047.1"/>
</dbReference>
<keyword evidence="10 13" id="KW-0456">Lyase</keyword>
<dbReference type="Gene3D" id="3.40.50.1100">
    <property type="match status" value="2"/>
</dbReference>
<gene>
    <name evidence="13 15" type="primary">ilvA</name>
    <name evidence="15" type="ORF">NE536_19815</name>
</gene>
<evidence type="ECO:0000256" key="11">
    <source>
        <dbReference type="ARBA" id="ARBA00023304"/>
    </source>
</evidence>
<evidence type="ECO:0000256" key="1">
    <source>
        <dbReference type="ARBA" id="ARBA00001274"/>
    </source>
</evidence>
<dbReference type="CDD" id="cd01562">
    <property type="entry name" value="Thr-dehyd"/>
    <property type="match status" value="1"/>
</dbReference>
<evidence type="ECO:0000256" key="7">
    <source>
        <dbReference type="ARBA" id="ARBA00022624"/>
    </source>
</evidence>
<dbReference type="GO" id="GO:0006565">
    <property type="term" value="P:L-serine catabolic process"/>
    <property type="evidence" value="ECO:0007669"/>
    <property type="project" value="TreeGrafter"/>
</dbReference>
<keyword evidence="9 13" id="KW-0663">Pyridoxal phosphate</keyword>
<evidence type="ECO:0000256" key="5">
    <source>
        <dbReference type="ARBA" id="ARBA00011881"/>
    </source>
</evidence>
<dbReference type="InterPro" id="IPR038110">
    <property type="entry name" value="TD_ACT-like_sf"/>
</dbReference>
<dbReference type="InterPro" id="IPR005787">
    <property type="entry name" value="Thr_deHydtase_biosynth"/>
</dbReference>
<evidence type="ECO:0000256" key="10">
    <source>
        <dbReference type="ARBA" id="ARBA00023239"/>
    </source>
</evidence>
<dbReference type="PANTHER" id="PTHR48078">
    <property type="entry name" value="THREONINE DEHYDRATASE, MITOCHONDRIAL-RELATED"/>
    <property type="match status" value="1"/>
</dbReference>
<dbReference type="EC" id="4.3.1.19" evidence="13"/>
<protein>
    <recommendedName>
        <fullName evidence="13">L-threonine dehydratase</fullName>
        <ecNumber evidence="13">4.3.1.19</ecNumber>
    </recommendedName>
    <alternativeName>
        <fullName evidence="13">Threonine deaminase</fullName>
    </alternativeName>
</protein>
<keyword evidence="11 13" id="KW-0100">Branched-chain amino acid biosynthesis</keyword>
<dbReference type="InterPro" id="IPR000634">
    <property type="entry name" value="Ser/Thr_deHydtase_PyrdxlP-BS"/>
</dbReference>
<dbReference type="FunFam" id="3.40.1020.10:FF:000001">
    <property type="entry name" value="L-threonine dehydratase"/>
    <property type="match status" value="1"/>
</dbReference>
<dbReference type="GO" id="GO:0009097">
    <property type="term" value="P:isoleucine biosynthetic process"/>
    <property type="evidence" value="ECO:0007669"/>
    <property type="project" value="UniProtKB-UniRule"/>
</dbReference>
<keyword evidence="16" id="KW-1185">Reference proteome</keyword>
<dbReference type="FunFam" id="3.40.50.1100:FF:000008">
    <property type="entry name" value="L-threonine dehydratase"/>
    <property type="match status" value="1"/>
</dbReference>
<dbReference type="SUPFAM" id="SSF53686">
    <property type="entry name" value="Tryptophan synthase beta subunit-like PLP-dependent enzymes"/>
    <property type="match status" value="1"/>
</dbReference>
<dbReference type="InterPro" id="IPR045865">
    <property type="entry name" value="ACT-like_dom_sf"/>
</dbReference>
<dbReference type="AlphaFoldDB" id="A0A9X2WY53"/>
<dbReference type="GO" id="GO:0006567">
    <property type="term" value="P:L-threonine catabolic process"/>
    <property type="evidence" value="ECO:0007669"/>
    <property type="project" value="TreeGrafter"/>
</dbReference>
<feature type="domain" description="ACT-like" evidence="14">
    <location>
        <begin position="448"/>
        <end position="519"/>
    </location>
</feature>
<evidence type="ECO:0000256" key="3">
    <source>
        <dbReference type="ARBA" id="ARBA00004810"/>
    </source>
</evidence>
<dbReference type="Gene3D" id="3.40.1020.10">
    <property type="entry name" value="Biosynthetic Threonine Deaminase, Domain 3"/>
    <property type="match status" value="1"/>
</dbReference>
<comment type="function">
    <text evidence="12 13">Catalyzes the anaerobic formation of alpha-ketobutyrate and ammonia from threonine in a two-step reaction. The first step involved a dehydration of threonine and a production of enamine intermediates (aminocrotonate), which tautomerizes to its imine form (iminobutyrate). Both intermediates are unstable and short-lived. The second step is the nonenzymatic hydrolysis of the enamine/imine intermediates to form 2-ketobutyrate and free ammonia. In the low water environment of the cell, the second step is accelerated by RidA.</text>
</comment>
<dbReference type="CDD" id="cd04907">
    <property type="entry name" value="ACT_ThrD-I_2"/>
    <property type="match status" value="1"/>
</dbReference>
<dbReference type="SUPFAM" id="SSF55021">
    <property type="entry name" value="ACT-like"/>
    <property type="match status" value="2"/>
</dbReference>
<dbReference type="GO" id="GO:0030170">
    <property type="term" value="F:pyridoxal phosphate binding"/>
    <property type="evidence" value="ECO:0007669"/>
    <property type="project" value="InterPro"/>
</dbReference>
<evidence type="ECO:0000256" key="2">
    <source>
        <dbReference type="ARBA" id="ARBA00001933"/>
    </source>
</evidence>
<evidence type="ECO:0000256" key="8">
    <source>
        <dbReference type="ARBA" id="ARBA00022737"/>
    </source>
</evidence>
<organism evidence="15 16">
    <name type="scientific">Shewanella septentrionalis</name>
    <dbReference type="NCBI Taxonomy" id="2952223"/>
    <lineage>
        <taxon>Bacteria</taxon>
        <taxon>Pseudomonadati</taxon>
        <taxon>Pseudomonadota</taxon>
        <taxon>Gammaproteobacteria</taxon>
        <taxon>Alteromonadales</taxon>
        <taxon>Shewanellaceae</taxon>
        <taxon>Shewanella</taxon>
    </lineage>
</organism>
<dbReference type="InterPro" id="IPR001721">
    <property type="entry name" value="TD_ACT-like"/>
</dbReference>
<dbReference type="PROSITE" id="PS00165">
    <property type="entry name" value="DEHYDRATASE_SER_THR"/>
    <property type="match status" value="1"/>
</dbReference>
<dbReference type="InterPro" id="IPR001926">
    <property type="entry name" value="TrpB-like_PALP"/>
</dbReference>
<proteinExistence type="inferred from homology"/>
<dbReference type="PROSITE" id="PS51672">
    <property type="entry name" value="ACT_LIKE"/>
    <property type="match status" value="2"/>
</dbReference>
<evidence type="ECO:0000256" key="9">
    <source>
        <dbReference type="ARBA" id="ARBA00022898"/>
    </source>
</evidence>
<dbReference type="Pfam" id="PF00585">
    <property type="entry name" value="Thr_dehydrat_C"/>
    <property type="match status" value="2"/>
</dbReference>
<comment type="pathway">
    <text evidence="3 13">Amino-acid biosynthesis; L-isoleucine biosynthesis; 2-oxobutanoate from L-threonine: step 1/1.</text>
</comment>
<dbReference type="GO" id="GO:0004794">
    <property type="term" value="F:threonine deaminase activity"/>
    <property type="evidence" value="ECO:0007669"/>
    <property type="project" value="UniProtKB-UniRule"/>
</dbReference>